<reference evidence="2" key="1">
    <citation type="submission" date="2020-05" db="EMBL/GenBank/DDBJ databases">
        <authorList>
            <person name="Chiriac C."/>
            <person name="Salcher M."/>
            <person name="Ghai R."/>
            <person name="Kavagutti S V."/>
        </authorList>
    </citation>
    <scope>NUCLEOTIDE SEQUENCE</scope>
</reference>
<name>A0A6J7ABA6_9ZZZZ</name>
<organism evidence="2">
    <name type="scientific">freshwater metagenome</name>
    <dbReference type="NCBI Taxonomy" id="449393"/>
    <lineage>
        <taxon>unclassified sequences</taxon>
        <taxon>metagenomes</taxon>
        <taxon>ecological metagenomes</taxon>
    </lineage>
</organism>
<dbReference type="EMBL" id="CAFABA010000049">
    <property type="protein sequence ID" value="CAB4830095.1"/>
    <property type="molecule type" value="Genomic_DNA"/>
</dbReference>
<accession>A0A6J7ABA6</accession>
<proteinExistence type="predicted"/>
<evidence type="ECO:0000313" key="2">
    <source>
        <dbReference type="EMBL" id="CAB4830095.1"/>
    </source>
</evidence>
<feature type="domain" description="SnoaL-like" evidence="1">
    <location>
        <begin position="10"/>
        <end position="123"/>
    </location>
</feature>
<dbReference type="AlphaFoldDB" id="A0A6J7ABA6"/>
<gene>
    <name evidence="2" type="ORF">UFOPK3139_01373</name>
</gene>
<dbReference type="SUPFAM" id="SSF54427">
    <property type="entry name" value="NTF2-like"/>
    <property type="match status" value="1"/>
</dbReference>
<protein>
    <submittedName>
        <fullName evidence="2">Unannotated protein</fullName>
    </submittedName>
</protein>
<dbReference type="Pfam" id="PF13577">
    <property type="entry name" value="SnoaL_4"/>
    <property type="match status" value="1"/>
</dbReference>
<dbReference type="InterPro" id="IPR037401">
    <property type="entry name" value="SnoaL-like"/>
</dbReference>
<sequence>MGNVCIDPSDYSAIAQLLAHYCHIVDDKRWDSLLDVFADDGSMTVTALYDTHRGDAELRVLYGETMNHPLAHHSTSVVVLDATEDTARVVSKWVTVRDDGLTGTGVYADDLVRTANGWRIAARVATPDKLRRS</sequence>
<evidence type="ECO:0000259" key="1">
    <source>
        <dbReference type="Pfam" id="PF13577"/>
    </source>
</evidence>
<dbReference type="InterPro" id="IPR032710">
    <property type="entry name" value="NTF2-like_dom_sf"/>
</dbReference>
<dbReference type="Gene3D" id="3.10.450.50">
    <property type="match status" value="1"/>
</dbReference>